<sequence length="480" mass="49959">MLQGTGSDVGKSVLVAGLCRALSHRGLKVLPFKPQNMSNNAAVTPEGGEIGRAQALQALAARAPLHVDMNPVLLKPQADRTSQLVVHGQVRGTLGSANFREARRTLLPEVMASYRRLEDRCDLVVVEGAGSPAEINLRAGDIANMGFAREAGVPVVLVGDIDRGGVIAAVAGTRAVIDPEDAAMIRGFLINKFRGDPALFADGYAAIARLSGWRGYGVMPWASAVGRLPSEDAVVLERGLGGGSGKLLVACPILPRIANFDDLDPLRQESGVEVAMIPPGTPIPSEAALIVLPGSKATRADMAFLRAEGWDIDVLAHRRRGGLILGICGGYQMLGRSIADPLGIEGAPGEIAGLGLLDVTTVLGTRKALREVAGTALGAELAGYEMHMGVTRRGDAAPFAMLGGDRPDGAVDASGKVMGTYCHGLLASTGLRAELLARLGGNSDGLDHHAGVDAALDELAADMERHLDIDGLLALTEYRG</sequence>
<evidence type="ECO:0000256" key="4">
    <source>
        <dbReference type="ARBA" id="ARBA00022573"/>
    </source>
</evidence>
<organism evidence="10 11">
    <name type="scientific">Novosphingobium lindaniclasticum LE124</name>
    <dbReference type="NCBI Taxonomy" id="1096930"/>
    <lineage>
        <taxon>Bacteria</taxon>
        <taxon>Pseudomonadati</taxon>
        <taxon>Pseudomonadota</taxon>
        <taxon>Alphaproteobacteria</taxon>
        <taxon>Sphingomonadales</taxon>
        <taxon>Sphingomonadaceae</taxon>
        <taxon>Novosphingobium</taxon>
    </lineage>
</organism>
<dbReference type="PATRIC" id="fig|1096930.3.peg.1198"/>
<evidence type="ECO:0000259" key="8">
    <source>
        <dbReference type="Pfam" id="PF01656"/>
    </source>
</evidence>
<feature type="active site" evidence="7">
    <location>
        <position position="423"/>
    </location>
</feature>
<dbReference type="NCBIfam" id="NF001989">
    <property type="entry name" value="PRK00784.1"/>
    <property type="match status" value="1"/>
</dbReference>
<dbReference type="EMBL" id="ATHL01000046">
    <property type="protein sequence ID" value="EQB18093.1"/>
    <property type="molecule type" value="Genomic_DNA"/>
</dbReference>
<gene>
    <name evidence="7" type="primary">cobQ</name>
    <name evidence="10" type="ORF">L284_06045</name>
</gene>
<evidence type="ECO:0000256" key="2">
    <source>
        <dbReference type="ARBA" id="ARBA00006205"/>
    </source>
</evidence>
<evidence type="ECO:0000313" key="10">
    <source>
        <dbReference type="EMBL" id="EQB18093.1"/>
    </source>
</evidence>
<proteinExistence type="inferred from homology"/>
<dbReference type="Gene3D" id="3.40.50.300">
    <property type="entry name" value="P-loop containing nucleotide triphosphate hydrolases"/>
    <property type="match status" value="1"/>
</dbReference>
<dbReference type="Proteomes" id="UP000015527">
    <property type="component" value="Unassembled WGS sequence"/>
</dbReference>
<dbReference type="InterPro" id="IPR027417">
    <property type="entry name" value="P-loop_NTPase"/>
</dbReference>
<dbReference type="GO" id="GO:0015420">
    <property type="term" value="F:ABC-type vitamin B12 transporter activity"/>
    <property type="evidence" value="ECO:0007669"/>
    <property type="project" value="UniProtKB-UniRule"/>
</dbReference>
<dbReference type="Gene3D" id="3.40.50.880">
    <property type="match status" value="1"/>
</dbReference>
<evidence type="ECO:0000256" key="5">
    <source>
        <dbReference type="ARBA" id="ARBA00022962"/>
    </source>
</evidence>
<evidence type="ECO:0000259" key="9">
    <source>
        <dbReference type="Pfam" id="PF07685"/>
    </source>
</evidence>
<comment type="function">
    <text evidence="6 7">Catalyzes amidations at positions B, D, E, and G on adenosylcobyrinic A,C-diamide. NH(2) groups are provided by glutamine, and one molecule of ATP is hydrogenolyzed for each amidation.</text>
</comment>
<evidence type="ECO:0000256" key="6">
    <source>
        <dbReference type="ARBA" id="ARBA00025166"/>
    </source>
</evidence>
<evidence type="ECO:0000313" key="11">
    <source>
        <dbReference type="Proteomes" id="UP000015527"/>
    </source>
</evidence>
<dbReference type="InterPro" id="IPR004459">
    <property type="entry name" value="CobQ_synth"/>
</dbReference>
<dbReference type="PANTHER" id="PTHR21343:SF1">
    <property type="entry name" value="COBYRIC ACID SYNTHASE"/>
    <property type="match status" value="1"/>
</dbReference>
<dbReference type="UniPathway" id="UPA00148"/>
<reference evidence="10 11" key="1">
    <citation type="journal article" date="2013" name="Genome Announc.">
        <title>Genome Sequence of Novosphingobium lindaniclasticum LE124T, Isolated from a Hexachlorocyclohexane Dumpsite.</title>
        <authorList>
            <person name="Saxena A."/>
            <person name="Nayyar N."/>
            <person name="Sangwan N."/>
            <person name="Kumari R."/>
            <person name="Khurana J.P."/>
            <person name="Lal R."/>
        </authorList>
    </citation>
    <scope>NUCLEOTIDE SEQUENCE [LARGE SCALE GENOMIC DNA]</scope>
    <source>
        <strain evidence="10 11">LE124</strain>
    </source>
</reference>
<dbReference type="SUPFAM" id="SSF52540">
    <property type="entry name" value="P-loop containing nucleoside triphosphate hydrolases"/>
    <property type="match status" value="1"/>
</dbReference>
<keyword evidence="11" id="KW-1185">Reference proteome</keyword>
<feature type="active site" description="Nucleophile" evidence="7">
    <location>
        <position position="328"/>
    </location>
</feature>
<comment type="pathway">
    <text evidence="1 7">Cofactor biosynthesis; adenosylcobalamin biosynthesis.</text>
</comment>
<comment type="similarity">
    <text evidence="2 7">Belongs to the CobB/CobQ family. CobQ subfamily.</text>
</comment>
<dbReference type="CDD" id="cd01750">
    <property type="entry name" value="GATase1_CobQ"/>
    <property type="match status" value="1"/>
</dbReference>
<accession>T0I1A2</accession>
<dbReference type="Pfam" id="PF01656">
    <property type="entry name" value="CbiA"/>
    <property type="match status" value="1"/>
</dbReference>
<dbReference type="eggNOG" id="COG1492">
    <property type="taxonomic scope" value="Bacteria"/>
</dbReference>
<dbReference type="GO" id="GO:0003824">
    <property type="term" value="F:catalytic activity"/>
    <property type="evidence" value="ECO:0007669"/>
    <property type="project" value="InterPro"/>
</dbReference>
<dbReference type="GO" id="GO:0009236">
    <property type="term" value="P:cobalamin biosynthetic process"/>
    <property type="evidence" value="ECO:0007669"/>
    <property type="project" value="UniProtKB-UniRule"/>
</dbReference>
<dbReference type="PROSITE" id="PS51274">
    <property type="entry name" value="GATASE_COBBQ"/>
    <property type="match status" value="1"/>
</dbReference>
<dbReference type="InterPro" id="IPR002586">
    <property type="entry name" value="CobQ/CobB/MinD/ParA_Nub-bd_dom"/>
</dbReference>
<dbReference type="PANTHER" id="PTHR21343">
    <property type="entry name" value="DETHIOBIOTIN SYNTHETASE"/>
    <property type="match status" value="1"/>
</dbReference>
<keyword evidence="5 7" id="KW-0315">Glutamine amidotransferase</keyword>
<dbReference type="NCBIfam" id="TIGR00313">
    <property type="entry name" value="cobQ"/>
    <property type="match status" value="1"/>
</dbReference>
<feature type="domain" description="CobB/CobQ-like glutamine amidotransferase" evidence="9">
    <location>
        <begin position="249"/>
        <end position="428"/>
    </location>
</feature>
<dbReference type="Pfam" id="PF07685">
    <property type="entry name" value="GATase_3"/>
    <property type="match status" value="1"/>
</dbReference>
<evidence type="ECO:0000256" key="7">
    <source>
        <dbReference type="HAMAP-Rule" id="MF_00028"/>
    </source>
</evidence>
<keyword evidence="4 7" id="KW-0169">Cobalamin biosynthesis</keyword>
<feature type="domain" description="CobQ/CobB/MinD/ParA nucleotide binding" evidence="8">
    <location>
        <begin position="2"/>
        <end position="232"/>
    </location>
</feature>
<protein>
    <recommendedName>
        <fullName evidence="3 7">Cobyric acid synthase</fullName>
    </recommendedName>
</protein>
<dbReference type="InterPro" id="IPR033949">
    <property type="entry name" value="CobQ_GATase1"/>
</dbReference>
<comment type="caution">
    <text evidence="10">The sequence shown here is derived from an EMBL/GenBank/DDBJ whole genome shotgun (WGS) entry which is preliminary data.</text>
</comment>
<evidence type="ECO:0000256" key="1">
    <source>
        <dbReference type="ARBA" id="ARBA00004953"/>
    </source>
</evidence>
<dbReference type="HAMAP" id="MF_00028">
    <property type="entry name" value="CobQ"/>
    <property type="match status" value="1"/>
</dbReference>
<dbReference type="SUPFAM" id="SSF52317">
    <property type="entry name" value="Class I glutamine amidotransferase-like"/>
    <property type="match status" value="1"/>
</dbReference>
<dbReference type="InterPro" id="IPR011698">
    <property type="entry name" value="GATase_3"/>
</dbReference>
<name>T0I1A2_9SPHN</name>
<dbReference type="AlphaFoldDB" id="T0I1A2"/>
<evidence type="ECO:0000256" key="3">
    <source>
        <dbReference type="ARBA" id="ARBA00019833"/>
    </source>
</evidence>
<dbReference type="InterPro" id="IPR029062">
    <property type="entry name" value="Class_I_gatase-like"/>
</dbReference>